<evidence type="ECO:0000256" key="3">
    <source>
        <dbReference type="ARBA" id="ARBA00022449"/>
    </source>
</evidence>
<feature type="compositionally biased region" description="Pro residues" evidence="10">
    <location>
        <begin position="33"/>
        <end position="45"/>
    </location>
</feature>
<protein>
    <recommendedName>
        <fullName evidence="9">Multidrug-efflux transporter</fullName>
    </recommendedName>
</protein>
<comment type="caution">
    <text evidence="12">The sequence shown here is derived from an EMBL/GenBank/DDBJ whole genome shotgun (WGS) entry which is preliminary data.</text>
</comment>
<keyword evidence="2" id="KW-0813">Transport</keyword>
<feature type="transmembrane region" description="Helical" evidence="11">
    <location>
        <begin position="166"/>
        <end position="187"/>
    </location>
</feature>
<keyword evidence="4" id="KW-1003">Cell membrane</keyword>
<evidence type="ECO:0000256" key="11">
    <source>
        <dbReference type="SAM" id="Phobius"/>
    </source>
</evidence>
<dbReference type="InterPro" id="IPR002528">
    <property type="entry name" value="MATE_fam"/>
</dbReference>
<feature type="transmembrane region" description="Helical" evidence="11">
    <location>
        <begin position="311"/>
        <end position="329"/>
    </location>
</feature>
<evidence type="ECO:0000313" key="12">
    <source>
        <dbReference type="EMBL" id="GGS21873.1"/>
    </source>
</evidence>
<feature type="transmembrane region" description="Helical" evidence="11">
    <location>
        <begin position="456"/>
        <end position="474"/>
    </location>
</feature>
<feature type="transmembrane region" description="Helical" evidence="11">
    <location>
        <begin position="199"/>
        <end position="222"/>
    </location>
</feature>
<keyword evidence="8 11" id="KW-0472">Membrane</keyword>
<dbReference type="CDD" id="cd13131">
    <property type="entry name" value="MATE_NorM_like"/>
    <property type="match status" value="1"/>
</dbReference>
<evidence type="ECO:0000256" key="10">
    <source>
        <dbReference type="SAM" id="MobiDB-lite"/>
    </source>
</evidence>
<keyword evidence="13" id="KW-1185">Reference proteome</keyword>
<feature type="transmembrane region" description="Helical" evidence="11">
    <location>
        <begin position="93"/>
        <end position="110"/>
    </location>
</feature>
<dbReference type="EMBL" id="BMQO01000003">
    <property type="protein sequence ID" value="GGS21873.1"/>
    <property type="molecule type" value="Genomic_DNA"/>
</dbReference>
<feature type="transmembrane region" description="Helical" evidence="11">
    <location>
        <begin position="428"/>
        <end position="450"/>
    </location>
</feature>
<evidence type="ECO:0000256" key="9">
    <source>
        <dbReference type="ARBA" id="ARBA00031636"/>
    </source>
</evidence>
<evidence type="ECO:0000256" key="6">
    <source>
        <dbReference type="ARBA" id="ARBA00022989"/>
    </source>
</evidence>
<evidence type="ECO:0000256" key="7">
    <source>
        <dbReference type="ARBA" id="ARBA00023065"/>
    </source>
</evidence>
<organism evidence="12 13">
    <name type="scientific">Deinococcus knuensis</name>
    <dbReference type="NCBI Taxonomy" id="1837380"/>
    <lineage>
        <taxon>Bacteria</taxon>
        <taxon>Thermotogati</taxon>
        <taxon>Deinococcota</taxon>
        <taxon>Deinococci</taxon>
        <taxon>Deinococcales</taxon>
        <taxon>Deinococcaceae</taxon>
        <taxon>Deinococcus</taxon>
    </lineage>
</organism>
<feature type="compositionally biased region" description="Basic residues" evidence="10">
    <location>
        <begin position="15"/>
        <end position="28"/>
    </location>
</feature>
<reference evidence="13" key="1">
    <citation type="journal article" date="2019" name="Int. J. Syst. Evol. Microbiol.">
        <title>The Global Catalogue of Microorganisms (GCM) 10K type strain sequencing project: providing services to taxonomists for standard genome sequencing and annotation.</title>
        <authorList>
            <consortium name="The Broad Institute Genomics Platform"/>
            <consortium name="The Broad Institute Genome Sequencing Center for Infectious Disease"/>
            <person name="Wu L."/>
            <person name="Ma J."/>
        </authorList>
    </citation>
    <scope>NUCLEOTIDE SEQUENCE [LARGE SCALE GENOMIC DNA]</scope>
    <source>
        <strain evidence="13">JCM 31406</strain>
    </source>
</reference>
<feature type="transmembrane region" description="Helical" evidence="11">
    <location>
        <begin position="349"/>
        <end position="370"/>
    </location>
</feature>
<dbReference type="PANTHER" id="PTHR43298:SF2">
    <property type="entry name" value="FMN_FAD EXPORTER YEEO-RELATED"/>
    <property type="match status" value="1"/>
</dbReference>
<proteinExistence type="predicted"/>
<evidence type="ECO:0000313" key="13">
    <source>
        <dbReference type="Proteomes" id="UP000620633"/>
    </source>
</evidence>
<feature type="region of interest" description="Disordered" evidence="10">
    <location>
        <begin position="1"/>
        <end position="46"/>
    </location>
</feature>
<keyword evidence="5 11" id="KW-0812">Transmembrane</keyword>
<evidence type="ECO:0000256" key="2">
    <source>
        <dbReference type="ARBA" id="ARBA00022448"/>
    </source>
</evidence>
<dbReference type="PANTHER" id="PTHR43298">
    <property type="entry name" value="MULTIDRUG RESISTANCE PROTEIN NORM-RELATED"/>
    <property type="match status" value="1"/>
</dbReference>
<name>A0ABQ2SF74_9DEIO</name>
<keyword evidence="7" id="KW-0406">Ion transport</keyword>
<keyword evidence="6 11" id="KW-1133">Transmembrane helix</keyword>
<dbReference type="PIRSF" id="PIRSF006603">
    <property type="entry name" value="DinF"/>
    <property type="match status" value="1"/>
</dbReference>
<evidence type="ECO:0000256" key="4">
    <source>
        <dbReference type="ARBA" id="ARBA00022475"/>
    </source>
</evidence>
<gene>
    <name evidence="12" type="primary">norM</name>
    <name evidence="12" type="ORF">GCM10008961_11670</name>
</gene>
<evidence type="ECO:0000256" key="1">
    <source>
        <dbReference type="ARBA" id="ARBA00004651"/>
    </source>
</evidence>
<evidence type="ECO:0000256" key="8">
    <source>
        <dbReference type="ARBA" id="ARBA00023136"/>
    </source>
</evidence>
<feature type="transmembrane region" description="Helical" evidence="11">
    <location>
        <begin position="390"/>
        <end position="407"/>
    </location>
</feature>
<dbReference type="InterPro" id="IPR050222">
    <property type="entry name" value="MATE_MdtK"/>
</dbReference>
<dbReference type="NCBIfam" id="TIGR00797">
    <property type="entry name" value="matE"/>
    <property type="match status" value="1"/>
</dbReference>
<comment type="subcellular location">
    <subcellularLocation>
        <location evidence="1">Cell membrane</location>
        <topology evidence="1">Multi-pass membrane protein</topology>
    </subcellularLocation>
</comment>
<evidence type="ECO:0000256" key="5">
    <source>
        <dbReference type="ARBA" id="ARBA00022692"/>
    </source>
</evidence>
<sequence length="490" mass="50183">MRWHPALLDPAPTTRPRRSPPRTPHHYTARVPIPSPSTAPAPARPPGETATLLRLAAPVIVSQFSVNALSLISTAVIGRLGPAELAAVAYGNAAYYLGFIVLLGVMLSVAPRVAAAHGAGDPAGVNRAARAGLLLAALLSAAFLPVAFLAAHLLQTHAPEGLRGDLAGLYLRIYALGMPATLAFSALRGALEGTGHPRTVTAIALGGALLAAALSPALTFGWGPFPALGVPGAALTSVLVYWLSAALLAAVVRARMPAAPTEPGAVRAELRTLARLGWPIGLTLGAEGGLFTVTSLLMARFGPDALAAHNVALQVITAVFMVPLGLATATGIRVAHHHGAGNPLAARRVGLLGGGIAVLIMLLVSLSYVFTPRTVIGVFVSVQDPANARLIAQAATFLLIATLFQAFDGLQVSMAASLRGLQDTRVPMLISLGAYWVVGLGSGVLLAFGLGVGPRGLWFGLCVGLMCTAALLLARFLHHTRTPAPAAPAS</sequence>
<dbReference type="InterPro" id="IPR048279">
    <property type="entry name" value="MdtK-like"/>
</dbReference>
<feature type="transmembrane region" description="Helical" evidence="11">
    <location>
        <begin position="273"/>
        <end position="299"/>
    </location>
</feature>
<keyword evidence="3" id="KW-0050">Antiport</keyword>
<feature type="transmembrane region" description="Helical" evidence="11">
    <location>
        <begin position="131"/>
        <end position="154"/>
    </location>
</feature>
<accession>A0ABQ2SF74</accession>
<dbReference type="Proteomes" id="UP000620633">
    <property type="component" value="Unassembled WGS sequence"/>
</dbReference>
<dbReference type="Pfam" id="PF01554">
    <property type="entry name" value="MatE"/>
    <property type="match status" value="2"/>
</dbReference>
<feature type="transmembrane region" description="Helical" evidence="11">
    <location>
        <begin position="228"/>
        <end position="252"/>
    </location>
</feature>